<gene>
    <name evidence="2" type="ORF">ET471_02775</name>
</gene>
<evidence type="ECO:0000313" key="2">
    <source>
        <dbReference type="EMBL" id="QAY71708.1"/>
    </source>
</evidence>
<feature type="region of interest" description="Disordered" evidence="1">
    <location>
        <begin position="125"/>
        <end position="153"/>
    </location>
</feature>
<organism evidence="2 3">
    <name type="scientific">Xylanimonas protaetiae</name>
    <dbReference type="NCBI Taxonomy" id="2509457"/>
    <lineage>
        <taxon>Bacteria</taxon>
        <taxon>Bacillati</taxon>
        <taxon>Actinomycetota</taxon>
        <taxon>Actinomycetes</taxon>
        <taxon>Micrococcales</taxon>
        <taxon>Promicromonosporaceae</taxon>
        <taxon>Xylanimonas</taxon>
    </lineage>
</organism>
<keyword evidence="3" id="KW-1185">Reference proteome</keyword>
<name>A0A4P6FM59_9MICO</name>
<evidence type="ECO:0000313" key="3">
    <source>
        <dbReference type="Proteomes" id="UP000292118"/>
    </source>
</evidence>
<dbReference type="EMBL" id="CP035493">
    <property type="protein sequence ID" value="QAY71708.1"/>
    <property type="molecule type" value="Genomic_DNA"/>
</dbReference>
<protein>
    <submittedName>
        <fullName evidence="2">Uncharacterized protein</fullName>
    </submittedName>
</protein>
<feature type="compositionally biased region" description="Basic and acidic residues" evidence="1">
    <location>
        <begin position="135"/>
        <end position="145"/>
    </location>
</feature>
<dbReference type="OrthoDB" id="4167052at2"/>
<dbReference type="AlphaFoldDB" id="A0A4P6FM59"/>
<reference evidence="2 3" key="1">
    <citation type="submission" date="2019-01" db="EMBL/GenBank/DDBJ databases">
        <title>Genome sequencing of strain FW10M-9.</title>
        <authorList>
            <person name="Heo J."/>
            <person name="Kim S.-J."/>
            <person name="Kim J.-S."/>
            <person name="Hong S.-B."/>
            <person name="Kwon S.-W."/>
        </authorList>
    </citation>
    <scope>NUCLEOTIDE SEQUENCE [LARGE SCALE GENOMIC DNA]</scope>
    <source>
        <strain evidence="2 3">FW10M-9</strain>
    </source>
</reference>
<accession>A0A4P6FM59</accession>
<sequence>MAAPTKIVDEREVIRWIEEGRTYRWIQEEYRRKYGIETGLAMWSNVRLRRGLEPRIARDDQLIPWEVALQHRSNYNLAMLRVEARRRAGLDLRETDQRRLDSWLRHVAEVNAVVLYDPQTPDGFSLVPRETGDDDLIRQPTDARLRTKRHRAD</sequence>
<evidence type="ECO:0000256" key="1">
    <source>
        <dbReference type="SAM" id="MobiDB-lite"/>
    </source>
</evidence>
<dbReference type="KEGG" id="xya:ET471_02775"/>
<dbReference type="Proteomes" id="UP000292118">
    <property type="component" value="Chromosome"/>
</dbReference>
<proteinExistence type="predicted"/>